<dbReference type="STRING" id="1217721.HY57_13470"/>
<dbReference type="SUPFAM" id="SSF47823">
    <property type="entry name" value="lambda integrase-like, N-terminal domain"/>
    <property type="match status" value="1"/>
</dbReference>
<dbReference type="InterPro" id="IPR002104">
    <property type="entry name" value="Integrase_catalytic"/>
</dbReference>
<feature type="region of interest" description="Disordered" evidence="5">
    <location>
        <begin position="264"/>
        <end position="290"/>
    </location>
</feature>
<evidence type="ECO:0008006" key="10">
    <source>
        <dbReference type="Google" id="ProtNLM"/>
    </source>
</evidence>
<accession>A0A075K3B8</accession>
<dbReference type="GO" id="GO:0003677">
    <property type="term" value="F:DNA binding"/>
    <property type="evidence" value="ECO:0007669"/>
    <property type="project" value="UniProtKB-UniRule"/>
</dbReference>
<keyword evidence="9" id="KW-1185">Reference proteome</keyword>
<protein>
    <recommendedName>
        <fullName evidence="10">Tyr recombinase domain-containing protein</fullName>
    </recommendedName>
</protein>
<evidence type="ECO:0000259" key="7">
    <source>
        <dbReference type="PROSITE" id="PS51900"/>
    </source>
</evidence>
<dbReference type="Gene3D" id="1.10.150.130">
    <property type="match status" value="1"/>
</dbReference>
<keyword evidence="3" id="KW-0233">DNA recombination</keyword>
<dbReference type="InterPro" id="IPR010998">
    <property type="entry name" value="Integrase_recombinase_N"/>
</dbReference>
<dbReference type="OrthoDB" id="5914130at2"/>
<evidence type="ECO:0000256" key="2">
    <source>
        <dbReference type="ARBA" id="ARBA00023125"/>
    </source>
</evidence>
<dbReference type="SUPFAM" id="SSF56349">
    <property type="entry name" value="DNA breaking-rejoining enzymes"/>
    <property type="match status" value="1"/>
</dbReference>
<evidence type="ECO:0000256" key="5">
    <source>
        <dbReference type="SAM" id="MobiDB-lite"/>
    </source>
</evidence>
<dbReference type="Pfam" id="PF00589">
    <property type="entry name" value="Phage_integrase"/>
    <property type="match status" value="1"/>
</dbReference>
<dbReference type="PANTHER" id="PTHR34605">
    <property type="entry name" value="PHAGE_INTEGRASE DOMAIN-CONTAINING PROTEIN"/>
    <property type="match status" value="1"/>
</dbReference>
<dbReference type="PATRIC" id="fig|1217721.7.peg.2778"/>
<dbReference type="InterPro" id="IPR011010">
    <property type="entry name" value="DNA_brk_join_enz"/>
</dbReference>
<gene>
    <name evidence="8" type="ORF">HY57_13470</name>
</gene>
<sequence>MSDEGHELLVLDALHSLQRVTPVGPVEVTTATSTGDVLDRLSRWAREFARGQAEATVKAVRGDWGQYIAWCDSTRHSPLPASPDQLEAFLHNAVARGRKRTTLKRYVYTVGLIHEAAGLPNPAKDPLWGPKWAALGKDLARRKDAYGRPDNGNLKKQAGALLEDDIEAMLTGLGSSLHDLRDAALLALASDTLLREAELVGVCVEHFQQQRATGNWTLWVPFSKTNQAGEEADYRFVQASTMARVRAWQAAAGIEDGLLFRPIGGRPRQTTGTAPLPALTGPAGAGADPSQGLPAPIVALKPREVARIFRRRAHAVGLDHAASISGHSARIGSANDLINHGATTAQIQNAGNWKSAEMVTAYTRRSQAGKNAVALLRQRKHGGGDGA</sequence>
<name>A0A075K3B8_9GAMM</name>
<keyword evidence="2 4" id="KW-0238">DNA-binding</keyword>
<evidence type="ECO:0000256" key="1">
    <source>
        <dbReference type="ARBA" id="ARBA00022908"/>
    </source>
</evidence>
<dbReference type="InterPro" id="IPR044068">
    <property type="entry name" value="CB"/>
</dbReference>
<keyword evidence="1" id="KW-0229">DNA integration</keyword>
<reference evidence="8 9" key="1">
    <citation type="submission" date="2014-07" db="EMBL/GenBank/DDBJ databases">
        <title>Complete Genome Sequence of Dyella japonica Strain A8 Isolated from Malaysian Tropical Soil.</title>
        <authorList>
            <person name="Hui R.K.H."/>
            <person name="Chen J.-W."/>
            <person name="Chan K.-G."/>
            <person name="Leung F.C.C."/>
        </authorList>
    </citation>
    <scope>NUCLEOTIDE SEQUENCE [LARGE SCALE GENOMIC DNA]</scope>
    <source>
        <strain evidence="8 9">A8</strain>
    </source>
</reference>
<dbReference type="InterPro" id="IPR052925">
    <property type="entry name" value="Phage_Integrase-like_Recomb"/>
</dbReference>
<dbReference type="PROSITE" id="PS51898">
    <property type="entry name" value="TYR_RECOMBINASE"/>
    <property type="match status" value="1"/>
</dbReference>
<feature type="domain" description="Tyr recombinase" evidence="6">
    <location>
        <begin position="156"/>
        <end position="375"/>
    </location>
</feature>
<dbReference type="Gene3D" id="1.10.443.10">
    <property type="entry name" value="Intergrase catalytic core"/>
    <property type="match status" value="1"/>
</dbReference>
<dbReference type="AlphaFoldDB" id="A0A075K3B8"/>
<feature type="compositionally biased region" description="Low complexity" evidence="5">
    <location>
        <begin position="270"/>
        <end position="287"/>
    </location>
</feature>
<dbReference type="PANTHER" id="PTHR34605:SF4">
    <property type="entry name" value="DNA ADENINE METHYLTRANSFERASE"/>
    <property type="match status" value="1"/>
</dbReference>
<evidence type="ECO:0000256" key="3">
    <source>
        <dbReference type="ARBA" id="ARBA00023172"/>
    </source>
</evidence>
<evidence type="ECO:0000313" key="9">
    <source>
        <dbReference type="Proteomes" id="UP000027987"/>
    </source>
</evidence>
<organism evidence="8 9">
    <name type="scientific">Dyella japonica A8</name>
    <dbReference type="NCBI Taxonomy" id="1217721"/>
    <lineage>
        <taxon>Bacteria</taxon>
        <taxon>Pseudomonadati</taxon>
        <taxon>Pseudomonadota</taxon>
        <taxon>Gammaproteobacteria</taxon>
        <taxon>Lysobacterales</taxon>
        <taxon>Rhodanobacteraceae</taxon>
        <taxon>Dyella</taxon>
    </lineage>
</organism>
<evidence type="ECO:0000256" key="4">
    <source>
        <dbReference type="PROSITE-ProRule" id="PRU01248"/>
    </source>
</evidence>
<dbReference type="EMBL" id="CP008884">
    <property type="protein sequence ID" value="AIF48192.1"/>
    <property type="molecule type" value="Genomic_DNA"/>
</dbReference>
<dbReference type="GO" id="GO:0015074">
    <property type="term" value="P:DNA integration"/>
    <property type="evidence" value="ECO:0007669"/>
    <property type="project" value="UniProtKB-KW"/>
</dbReference>
<feature type="domain" description="Core-binding (CB)" evidence="7">
    <location>
        <begin position="32"/>
        <end position="118"/>
    </location>
</feature>
<dbReference type="RefSeq" id="WP_019467554.1">
    <property type="nucleotide sequence ID" value="NZ_ALOY01000184.1"/>
</dbReference>
<dbReference type="PROSITE" id="PS51900">
    <property type="entry name" value="CB"/>
    <property type="match status" value="1"/>
</dbReference>
<dbReference type="Proteomes" id="UP000027987">
    <property type="component" value="Chromosome"/>
</dbReference>
<proteinExistence type="predicted"/>
<dbReference type="InterPro" id="IPR013762">
    <property type="entry name" value="Integrase-like_cat_sf"/>
</dbReference>
<dbReference type="GO" id="GO:0006310">
    <property type="term" value="P:DNA recombination"/>
    <property type="evidence" value="ECO:0007669"/>
    <property type="project" value="UniProtKB-KW"/>
</dbReference>
<evidence type="ECO:0000313" key="8">
    <source>
        <dbReference type="EMBL" id="AIF48192.1"/>
    </source>
</evidence>
<evidence type="ECO:0000259" key="6">
    <source>
        <dbReference type="PROSITE" id="PS51898"/>
    </source>
</evidence>
<dbReference type="KEGG" id="dja:HY57_13470"/>
<dbReference type="HOGENOM" id="CLU_047407_0_1_6"/>